<feature type="domain" description="GST N-terminal" evidence="1">
    <location>
        <begin position="1"/>
        <end position="79"/>
    </location>
</feature>
<dbReference type="Proteomes" id="UP000193827">
    <property type="component" value="Unassembled WGS sequence"/>
</dbReference>
<accession>A0A1Y5RVT2</accession>
<name>A0A1Y5RVT2_9RHOB</name>
<protein>
    <submittedName>
        <fullName evidence="3">Glutathione S-transferase GST-6.0</fullName>
        <ecNumber evidence="3">2.5.1.18</ecNumber>
    </submittedName>
</protein>
<dbReference type="PANTHER" id="PTHR44051">
    <property type="entry name" value="GLUTATHIONE S-TRANSFERASE-RELATED"/>
    <property type="match status" value="1"/>
</dbReference>
<evidence type="ECO:0000313" key="4">
    <source>
        <dbReference type="Proteomes" id="UP000193827"/>
    </source>
</evidence>
<dbReference type="Gene3D" id="3.40.30.10">
    <property type="entry name" value="Glutaredoxin"/>
    <property type="match status" value="1"/>
</dbReference>
<dbReference type="OrthoDB" id="7583243at2"/>
<evidence type="ECO:0000259" key="2">
    <source>
        <dbReference type="PROSITE" id="PS50405"/>
    </source>
</evidence>
<dbReference type="SFLD" id="SFLDS00019">
    <property type="entry name" value="Glutathione_Transferase_(cytos"/>
    <property type="match status" value="1"/>
</dbReference>
<dbReference type="SFLD" id="SFLDG01150">
    <property type="entry name" value="Main.1:_Beta-like"/>
    <property type="match status" value="1"/>
</dbReference>
<dbReference type="AlphaFoldDB" id="A0A1Y5RVT2"/>
<dbReference type="EMBL" id="FWFL01000002">
    <property type="protein sequence ID" value="SLN25336.1"/>
    <property type="molecule type" value="Genomic_DNA"/>
</dbReference>
<dbReference type="CDD" id="cd03188">
    <property type="entry name" value="GST_C_Beta"/>
    <property type="match status" value="1"/>
</dbReference>
<dbReference type="Pfam" id="PF02798">
    <property type="entry name" value="GST_N"/>
    <property type="match status" value="1"/>
</dbReference>
<dbReference type="PROSITE" id="PS50404">
    <property type="entry name" value="GST_NTER"/>
    <property type="match status" value="1"/>
</dbReference>
<dbReference type="GO" id="GO:0004364">
    <property type="term" value="F:glutathione transferase activity"/>
    <property type="evidence" value="ECO:0007669"/>
    <property type="project" value="UniProtKB-EC"/>
</dbReference>
<dbReference type="InterPro" id="IPR004046">
    <property type="entry name" value="GST_C"/>
</dbReference>
<dbReference type="InterPro" id="IPR040079">
    <property type="entry name" value="Glutathione_S-Trfase"/>
</dbReference>
<feature type="domain" description="GST C-terminal" evidence="2">
    <location>
        <begin position="84"/>
        <end position="204"/>
    </location>
</feature>
<dbReference type="PANTHER" id="PTHR44051:SF8">
    <property type="entry name" value="GLUTATHIONE S-TRANSFERASE GSTA"/>
    <property type="match status" value="1"/>
</dbReference>
<organism evidence="3 4">
    <name type="scientific">Roseovarius litorisediminis</name>
    <dbReference type="NCBI Taxonomy" id="1312363"/>
    <lineage>
        <taxon>Bacteria</taxon>
        <taxon>Pseudomonadati</taxon>
        <taxon>Pseudomonadota</taxon>
        <taxon>Alphaproteobacteria</taxon>
        <taxon>Rhodobacterales</taxon>
        <taxon>Roseobacteraceae</taxon>
        <taxon>Roseovarius</taxon>
    </lineage>
</organism>
<dbReference type="CDD" id="cd03057">
    <property type="entry name" value="GST_N_Beta"/>
    <property type="match status" value="1"/>
</dbReference>
<proteinExistence type="predicted"/>
<dbReference type="Pfam" id="PF14497">
    <property type="entry name" value="GST_C_3"/>
    <property type="match status" value="1"/>
</dbReference>
<dbReference type="SUPFAM" id="SSF52833">
    <property type="entry name" value="Thioredoxin-like"/>
    <property type="match status" value="1"/>
</dbReference>
<dbReference type="SUPFAM" id="SSF47616">
    <property type="entry name" value="GST C-terminal domain-like"/>
    <property type="match status" value="1"/>
</dbReference>
<dbReference type="SFLD" id="SFLDG00358">
    <property type="entry name" value="Main_(cytGST)"/>
    <property type="match status" value="1"/>
</dbReference>
<keyword evidence="4" id="KW-1185">Reference proteome</keyword>
<dbReference type="RefSeq" id="WP_085891382.1">
    <property type="nucleotide sequence ID" value="NZ_FWFL01000002.1"/>
</dbReference>
<dbReference type="InterPro" id="IPR010987">
    <property type="entry name" value="Glutathione-S-Trfase_C-like"/>
</dbReference>
<gene>
    <name evidence="3" type="primary">gstB_2</name>
    <name evidence="3" type="ORF">PEL8287_01157</name>
</gene>
<dbReference type="PROSITE" id="PS50405">
    <property type="entry name" value="GST_CTER"/>
    <property type="match status" value="1"/>
</dbReference>
<evidence type="ECO:0000313" key="3">
    <source>
        <dbReference type="EMBL" id="SLN25336.1"/>
    </source>
</evidence>
<dbReference type="Gene3D" id="1.20.1050.10">
    <property type="match status" value="1"/>
</dbReference>
<evidence type="ECO:0000259" key="1">
    <source>
        <dbReference type="PROSITE" id="PS50404"/>
    </source>
</evidence>
<dbReference type="InterPro" id="IPR036249">
    <property type="entry name" value="Thioredoxin-like_sf"/>
</dbReference>
<sequence>MKLFYAPTTISIASAIALDEAGIDYEPVRVDFASGEQTKPSFHAINPKGRVPALITEQGILTETGAILDYIAAIKPAAHLVPSDPWQAAQMRAVMYYLASTMHVNHAHRLRGIRWVDKESSIEDMKAKVPQTMTESARFINDHAIRTPFVMGDVISIADPYLFVVCSWLEGDGVKVDDFPKIVAFRDAMEARPSVKKAREMGML</sequence>
<dbReference type="InterPro" id="IPR004045">
    <property type="entry name" value="Glutathione_S-Trfase_N"/>
</dbReference>
<dbReference type="InterPro" id="IPR036282">
    <property type="entry name" value="Glutathione-S-Trfase_C_sf"/>
</dbReference>
<keyword evidence="3" id="KW-0808">Transferase</keyword>
<reference evidence="3 4" key="1">
    <citation type="submission" date="2017-03" db="EMBL/GenBank/DDBJ databases">
        <authorList>
            <person name="Afonso C.L."/>
            <person name="Miller P.J."/>
            <person name="Scott M.A."/>
            <person name="Spackman E."/>
            <person name="Goraichik I."/>
            <person name="Dimitrov K.M."/>
            <person name="Suarez D.L."/>
            <person name="Swayne D.E."/>
        </authorList>
    </citation>
    <scope>NUCLEOTIDE SEQUENCE [LARGE SCALE GENOMIC DNA]</scope>
    <source>
        <strain evidence="3 4">CECT 8287</strain>
    </source>
</reference>
<dbReference type="EC" id="2.5.1.18" evidence="3"/>